<protein>
    <submittedName>
        <fullName evidence="2">ParA family protein</fullName>
    </submittedName>
</protein>
<evidence type="ECO:0000259" key="1">
    <source>
        <dbReference type="Pfam" id="PF01656"/>
    </source>
</evidence>
<dbReference type="EMBL" id="JADKMY010000005">
    <property type="protein sequence ID" value="MBF4554414.1"/>
    <property type="molecule type" value="Genomic_DNA"/>
</dbReference>
<dbReference type="InterPro" id="IPR002586">
    <property type="entry name" value="CobQ/CobB/MinD/ParA_Nub-bd_dom"/>
</dbReference>
<evidence type="ECO:0000313" key="2">
    <source>
        <dbReference type="EMBL" id="MBF4554414.1"/>
    </source>
</evidence>
<dbReference type="Pfam" id="PF01656">
    <property type="entry name" value="CbiA"/>
    <property type="match status" value="1"/>
</dbReference>
<proteinExistence type="predicted"/>
<gene>
    <name evidence="2" type="ORF">IRY30_10060</name>
</gene>
<dbReference type="InterPro" id="IPR050678">
    <property type="entry name" value="DNA_Partitioning_ATPase"/>
</dbReference>
<accession>A0ABR9ZMB1</accession>
<keyword evidence="3" id="KW-1185">Reference proteome</keyword>
<dbReference type="PANTHER" id="PTHR13696:SF99">
    <property type="entry name" value="COBYRINIC ACID AC-DIAMIDE SYNTHASE"/>
    <property type="match status" value="1"/>
</dbReference>
<organism evidence="2 3">
    <name type="scientific">Corynebacterium suicordis DSM 45110</name>
    <dbReference type="NCBI Taxonomy" id="1121369"/>
    <lineage>
        <taxon>Bacteria</taxon>
        <taxon>Bacillati</taxon>
        <taxon>Actinomycetota</taxon>
        <taxon>Actinomycetes</taxon>
        <taxon>Mycobacteriales</taxon>
        <taxon>Corynebacteriaceae</taxon>
        <taxon>Corynebacterium</taxon>
    </lineage>
</organism>
<dbReference type="InterPro" id="IPR027417">
    <property type="entry name" value="P-loop_NTPase"/>
</dbReference>
<dbReference type="PANTHER" id="PTHR13696">
    <property type="entry name" value="P-LOOP CONTAINING NUCLEOSIDE TRIPHOSPHATE HYDROLASE"/>
    <property type="match status" value="1"/>
</dbReference>
<dbReference type="Gene3D" id="3.40.50.300">
    <property type="entry name" value="P-loop containing nucleotide triphosphate hydrolases"/>
    <property type="match status" value="1"/>
</dbReference>
<dbReference type="RefSeq" id="WP_194557322.1">
    <property type="nucleotide sequence ID" value="NZ_JADKMY010000005.1"/>
</dbReference>
<name>A0ABR9ZMB1_9CORY</name>
<dbReference type="SUPFAM" id="SSF52540">
    <property type="entry name" value="P-loop containing nucleoside triphosphate hydrolases"/>
    <property type="match status" value="1"/>
</dbReference>
<dbReference type="CDD" id="cd02042">
    <property type="entry name" value="ParAB_family"/>
    <property type="match status" value="1"/>
</dbReference>
<comment type="caution">
    <text evidence="2">The sequence shown here is derived from an EMBL/GenBank/DDBJ whole genome shotgun (WGS) entry which is preliminary data.</text>
</comment>
<sequence length="197" mass="21272">MPHVISIIQSKGGTGKTTSAMFLAAALERKGRKVVVIDMDPQLSAFQWAEQTADIRFPVVKATSERELNTWLSRTTEADYLIVDTPPGAGNLIDAAASIASLILVPTGVSPMEISRTQITLNALAEADPPVAVVLVNVDRRERLLDEVHSELVGNETAALADVIVPTRATTRRAFGTNPELSEPWKALADELEQAFD</sequence>
<feature type="domain" description="CobQ/CobB/MinD/ParA nucleotide binding" evidence="1">
    <location>
        <begin position="5"/>
        <end position="169"/>
    </location>
</feature>
<dbReference type="PIRSF" id="PIRSF009320">
    <property type="entry name" value="Nuc_binding_HP_1000"/>
    <property type="match status" value="1"/>
</dbReference>
<reference evidence="2 3" key="1">
    <citation type="submission" date="2020-10" db="EMBL/GenBank/DDBJ databases">
        <title>Novel species in genus Corynebacterium.</title>
        <authorList>
            <person name="Zhang G."/>
        </authorList>
    </citation>
    <scope>NUCLEOTIDE SEQUENCE [LARGE SCALE GENOMIC DNA]</scope>
    <source>
        <strain evidence="2 3">DSM 45110</strain>
    </source>
</reference>
<evidence type="ECO:0000313" key="3">
    <source>
        <dbReference type="Proteomes" id="UP000635902"/>
    </source>
</evidence>
<dbReference type="Proteomes" id="UP000635902">
    <property type="component" value="Unassembled WGS sequence"/>
</dbReference>